<protein>
    <submittedName>
        <fullName evidence="1">Uncharacterized protein</fullName>
    </submittedName>
</protein>
<evidence type="ECO:0000313" key="1">
    <source>
        <dbReference type="EMBL" id="MCI09893.1"/>
    </source>
</evidence>
<accession>A0A392PCQ3</accession>
<dbReference type="EMBL" id="LXQA010074253">
    <property type="protein sequence ID" value="MCI09893.1"/>
    <property type="molecule type" value="Genomic_DNA"/>
</dbReference>
<keyword evidence="2" id="KW-1185">Reference proteome</keyword>
<proteinExistence type="predicted"/>
<sequence length="213" mass="24877">MKLFLPSNEETRVSTRQIEGTRLALLKQRRTDLSPRELFMFYFKILLSFEEIEEINTPFLKRQIGPAWFKQNFPATNPDDEEEINEILLAFLNPTILSSQLGVTKTYLGLVGYQPNLVVRQFGFSQFIPKSLFQQKSEIVLGNSGMDEAYFDRRLKAVDKETYQINPFPYEISHYCTLGYAKWWSLYYEGKDMEETVLMHKINAGFDALQIKA</sequence>
<comment type="caution">
    <text evidence="1">The sequence shown here is derived from an EMBL/GenBank/DDBJ whole genome shotgun (WGS) entry which is preliminary data.</text>
</comment>
<evidence type="ECO:0000313" key="2">
    <source>
        <dbReference type="Proteomes" id="UP000265520"/>
    </source>
</evidence>
<reference evidence="1 2" key="1">
    <citation type="journal article" date="2018" name="Front. Plant Sci.">
        <title>Red Clover (Trifolium pratense) and Zigzag Clover (T. medium) - A Picture of Genomic Similarities and Differences.</title>
        <authorList>
            <person name="Dluhosova J."/>
            <person name="Istvanek J."/>
            <person name="Nedelnik J."/>
            <person name="Repkova J."/>
        </authorList>
    </citation>
    <scope>NUCLEOTIDE SEQUENCE [LARGE SCALE GENOMIC DNA]</scope>
    <source>
        <strain evidence="2">cv. 10/8</strain>
        <tissue evidence="1">Leaf</tissue>
    </source>
</reference>
<dbReference type="AlphaFoldDB" id="A0A392PCQ3"/>
<feature type="non-terminal residue" evidence="1">
    <location>
        <position position="213"/>
    </location>
</feature>
<organism evidence="1 2">
    <name type="scientific">Trifolium medium</name>
    <dbReference type="NCBI Taxonomy" id="97028"/>
    <lineage>
        <taxon>Eukaryota</taxon>
        <taxon>Viridiplantae</taxon>
        <taxon>Streptophyta</taxon>
        <taxon>Embryophyta</taxon>
        <taxon>Tracheophyta</taxon>
        <taxon>Spermatophyta</taxon>
        <taxon>Magnoliopsida</taxon>
        <taxon>eudicotyledons</taxon>
        <taxon>Gunneridae</taxon>
        <taxon>Pentapetalae</taxon>
        <taxon>rosids</taxon>
        <taxon>fabids</taxon>
        <taxon>Fabales</taxon>
        <taxon>Fabaceae</taxon>
        <taxon>Papilionoideae</taxon>
        <taxon>50 kb inversion clade</taxon>
        <taxon>NPAAA clade</taxon>
        <taxon>Hologalegina</taxon>
        <taxon>IRL clade</taxon>
        <taxon>Trifolieae</taxon>
        <taxon>Trifolium</taxon>
    </lineage>
</organism>
<dbReference type="Proteomes" id="UP000265520">
    <property type="component" value="Unassembled WGS sequence"/>
</dbReference>
<name>A0A392PCQ3_9FABA</name>